<feature type="non-terminal residue" evidence="1">
    <location>
        <position position="1"/>
    </location>
</feature>
<protein>
    <submittedName>
        <fullName evidence="1">Uncharacterized protein</fullName>
    </submittedName>
</protein>
<dbReference type="EMBL" id="JACEIK010011546">
    <property type="protein sequence ID" value="MCE3215757.1"/>
    <property type="molecule type" value="Genomic_DNA"/>
</dbReference>
<dbReference type="Proteomes" id="UP000823775">
    <property type="component" value="Unassembled WGS sequence"/>
</dbReference>
<keyword evidence="2" id="KW-1185">Reference proteome</keyword>
<evidence type="ECO:0000313" key="2">
    <source>
        <dbReference type="Proteomes" id="UP000823775"/>
    </source>
</evidence>
<gene>
    <name evidence="1" type="ORF">HAX54_003383</name>
</gene>
<comment type="caution">
    <text evidence="1">The sequence shown here is derived from an EMBL/GenBank/DDBJ whole genome shotgun (WGS) entry which is preliminary data.</text>
</comment>
<sequence length="82" mass="9460">ARGKDRGLISMFSFEEFEKDELSFHQNTQYAAQSMSRPSKSIRLNCTMSIAQGFQTMNKNHLVHEKEHMQTDIPISPTDQVK</sequence>
<evidence type="ECO:0000313" key="1">
    <source>
        <dbReference type="EMBL" id="MCE3215757.1"/>
    </source>
</evidence>
<proteinExistence type="predicted"/>
<reference evidence="1 2" key="1">
    <citation type="journal article" date="2021" name="BMC Genomics">
        <title>Datura genome reveals duplications of psychoactive alkaloid biosynthetic genes and high mutation rate following tissue culture.</title>
        <authorList>
            <person name="Rajewski A."/>
            <person name="Carter-House D."/>
            <person name="Stajich J."/>
            <person name="Litt A."/>
        </authorList>
    </citation>
    <scope>NUCLEOTIDE SEQUENCE [LARGE SCALE GENOMIC DNA]</scope>
    <source>
        <strain evidence="1">AR-01</strain>
    </source>
</reference>
<name>A0ABS8WS42_DATST</name>
<accession>A0ABS8WS42</accession>
<organism evidence="1 2">
    <name type="scientific">Datura stramonium</name>
    <name type="common">Jimsonweed</name>
    <name type="synonym">Common thornapple</name>
    <dbReference type="NCBI Taxonomy" id="4076"/>
    <lineage>
        <taxon>Eukaryota</taxon>
        <taxon>Viridiplantae</taxon>
        <taxon>Streptophyta</taxon>
        <taxon>Embryophyta</taxon>
        <taxon>Tracheophyta</taxon>
        <taxon>Spermatophyta</taxon>
        <taxon>Magnoliopsida</taxon>
        <taxon>eudicotyledons</taxon>
        <taxon>Gunneridae</taxon>
        <taxon>Pentapetalae</taxon>
        <taxon>asterids</taxon>
        <taxon>lamiids</taxon>
        <taxon>Solanales</taxon>
        <taxon>Solanaceae</taxon>
        <taxon>Solanoideae</taxon>
        <taxon>Datureae</taxon>
        <taxon>Datura</taxon>
    </lineage>
</organism>